<dbReference type="Proteomes" id="UP000002195">
    <property type="component" value="Unassembled WGS sequence"/>
</dbReference>
<dbReference type="EMBL" id="AAFI02000023">
    <property type="protein sequence ID" value="EAL68367.1"/>
    <property type="molecule type" value="Genomic_DNA"/>
</dbReference>
<protein>
    <submittedName>
        <fullName evidence="3">Small GTPase</fullName>
    </submittedName>
</protein>
<keyword evidence="4" id="KW-1185">Reference proteome</keyword>
<proteinExistence type="predicted"/>
<dbReference type="SMR" id="Q54Y66"/>
<evidence type="ECO:0000256" key="1">
    <source>
        <dbReference type="ARBA" id="ARBA00022741"/>
    </source>
</evidence>
<dbReference type="InterPro" id="IPR005225">
    <property type="entry name" value="Small_GTP-bd"/>
</dbReference>
<keyword evidence="2" id="KW-0342">GTP-binding</keyword>
<dbReference type="GeneID" id="8621542"/>
<dbReference type="InterPro" id="IPR020849">
    <property type="entry name" value="Small_GTPase_Ras-type"/>
</dbReference>
<dbReference type="FunFam" id="3.40.50.300:FF:002739">
    <property type="entry name" value="Small GTPase"/>
    <property type="match status" value="1"/>
</dbReference>
<dbReference type="GO" id="GO:0007264">
    <property type="term" value="P:small GTPase-mediated signal transduction"/>
    <property type="evidence" value="ECO:0000318"/>
    <property type="project" value="GO_Central"/>
</dbReference>
<evidence type="ECO:0000256" key="2">
    <source>
        <dbReference type="ARBA" id="ARBA00023134"/>
    </source>
</evidence>
<dbReference type="FunCoup" id="Q54Y66">
    <property type="interactions" value="3"/>
</dbReference>
<dbReference type="dictyBase" id="DDB_G0278389">
    <property type="gene designation" value="rsmF"/>
</dbReference>
<dbReference type="SMART" id="SM00173">
    <property type="entry name" value="RAS"/>
    <property type="match status" value="1"/>
</dbReference>
<dbReference type="STRING" id="44689.Q54Y66"/>
<sequence>MSKKLNICFLGASEVGKSSLISSFQNSYFDESQTYVPTIENKSSKLYTYKQLYTINNYDTSGSIECNCIIPQTIKQCEAFVIVYSLTDRNSCDSITMYIEMIKNCFKYLKGCDNVPIILVGNKVDGDNNKNLAFTETEIQELSKYINLPYIEASAKDIRSVQSIFNLLIDTINIKEKQLKKQQLRYKKQLRNENNRNFFHKFFALKLK</sequence>
<organism evidence="3 4">
    <name type="scientific">Dictyostelium discoideum</name>
    <name type="common">Social amoeba</name>
    <dbReference type="NCBI Taxonomy" id="44689"/>
    <lineage>
        <taxon>Eukaryota</taxon>
        <taxon>Amoebozoa</taxon>
        <taxon>Evosea</taxon>
        <taxon>Eumycetozoa</taxon>
        <taxon>Dictyostelia</taxon>
        <taxon>Dictyosteliales</taxon>
        <taxon>Dictyosteliaceae</taxon>
        <taxon>Dictyostelium</taxon>
    </lineage>
</organism>
<dbReference type="GO" id="GO:0005886">
    <property type="term" value="C:plasma membrane"/>
    <property type="evidence" value="ECO:0000318"/>
    <property type="project" value="GO_Central"/>
</dbReference>
<dbReference type="KEGG" id="ddi:DDB_G0278389"/>
<evidence type="ECO:0000313" key="4">
    <source>
        <dbReference type="Proteomes" id="UP000002195"/>
    </source>
</evidence>
<dbReference type="InterPro" id="IPR027417">
    <property type="entry name" value="P-loop_NTPase"/>
</dbReference>
<dbReference type="SMART" id="SM00174">
    <property type="entry name" value="RHO"/>
    <property type="match status" value="1"/>
</dbReference>
<keyword evidence="1" id="KW-0547">Nucleotide-binding</keyword>
<name>Q54Y66_DICDI</name>
<dbReference type="InterPro" id="IPR001806">
    <property type="entry name" value="Small_GTPase"/>
</dbReference>
<dbReference type="PROSITE" id="PS51419">
    <property type="entry name" value="RAB"/>
    <property type="match status" value="1"/>
</dbReference>
<dbReference type="SMART" id="SM00175">
    <property type="entry name" value="RAB"/>
    <property type="match status" value="1"/>
</dbReference>
<dbReference type="AlphaFoldDB" id="Q54Y66"/>
<dbReference type="PhylomeDB" id="Q54Y66"/>
<dbReference type="PROSITE" id="PS51421">
    <property type="entry name" value="RAS"/>
    <property type="match status" value="1"/>
</dbReference>
<dbReference type="PANTHER" id="PTHR24070">
    <property type="entry name" value="RAS, DI-RAS, AND RHEB FAMILY MEMBERS OF SMALL GTPASE SUPERFAMILY"/>
    <property type="match status" value="1"/>
</dbReference>
<dbReference type="PRINTS" id="PR00449">
    <property type="entry name" value="RASTRNSFRMNG"/>
</dbReference>
<evidence type="ECO:0000313" key="3">
    <source>
        <dbReference type="EMBL" id="EAL68367.1"/>
    </source>
</evidence>
<gene>
    <name evidence="3" type="primary">rsmF</name>
    <name evidence="3" type="ORF">DDB_G0278389</name>
</gene>
<dbReference type="VEuPathDB" id="AmoebaDB:DDB_G0278389"/>
<reference evidence="3 4" key="1">
    <citation type="journal article" date="2005" name="Nature">
        <title>The genome of the social amoeba Dictyostelium discoideum.</title>
        <authorList>
            <consortium name="The Dictyostelium discoideum Sequencing Consortium"/>
            <person name="Eichinger L."/>
            <person name="Pachebat J.A."/>
            <person name="Glockner G."/>
            <person name="Rajandream M.A."/>
            <person name="Sucgang R."/>
            <person name="Berriman M."/>
            <person name="Song J."/>
            <person name="Olsen R."/>
            <person name="Szafranski K."/>
            <person name="Xu Q."/>
            <person name="Tunggal B."/>
            <person name="Kummerfeld S."/>
            <person name="Madera M."/>
            <person name="Konfortov B.A."/>
            <person name="Rivero F."/>
            <person name="Bankier A.T."/>
            <person name="Lehmann R."/>
            <person name="Hamlin N."/>
            <person name="Davies R."/>
            <person name="Gaudet P."/>
            <person name="Fey P."/>
            <person name="Pilcher K."/>
            <person name="Chen G."/>
            <person name="Saunders D."/>
            <person name="Sodergren E."/>
            <person name="Davis P."/>
            <person name="Kerhornou A."/>
            <person name="Nie X."/>
            <person name="Hall N."/>
            <person name="Anjard C."/>
            <person name="Hemphill L."/>
            <person name="Bason N."/>
            <person name="Farbrother P."/>
            <person name="Desany B."/>
            <person name="Just E."/>
            <person name="Morio T."/>
            <person name="Rost R."/>
            <person name="Churcher C."/>
            <person name="Cooper J."/>
            <person name="Haydock S."/>
            <person name="van Driessche N."/>
            <person name="Cronin A."/>
            <person name="Goodhead I."/>
            <person name="Muzny D."/>
            <person name="Mourier T."/>
            <person name="Pain A."/>
            <person name="Lu M."/>
            <person name="Harper D."/>
            <person name="Lindsay R."/>
            <person name="Hauser H."/>
            <person name="James K."/>
            <person name="Quiles M."/>
            <person name="Madan Babu M."/>
            <person name="Saito T."/>
            <person name="Buchrieser C."/>
            <person name="Wardroper A."/>
            <person name="Felder M."/>
            <person name="Thangavelu M."/>
            <person name="Johnson D."/>
            <person name="Knights A."/>
            <person name="Loulseged H."/>
            <person name="Mungall K."/>
            <person name="Oliver K."/>
            <person name="Price C."/>
            <person name="Quail M.A."/>
            <person name="Urushihara H."/>
            <person name="Hernandez J."/>
            <person name="Rabbinowitsch E."/>
            <person name="Steffen D."/>
            <person name="Sanders M."/>
            <person name="Ma J."/>
            <person name="Kohara Y."/>
            <person name="Sharp S."/>
            <person name="Simmonds M."/>
            <person name="Spiegler S."/>
            <person name="Tivey A."/>
            <person name="Sugano S."/>
            <person name="White B."/>
            <person name="Walker D."/>
            <person name="Woodward J."/>
            <person name="Winckler T."/>
            <person name="Tanaka Y."/>
            <person name="Shaulsky G."/>
            <person name="Schleicher M."/>
            <person name="Weinstock G."/>
            <person name="Rosenthal A."/>
            <person name="Cox E.C."/>
            <person name="Chisholm R.L."/>
            <person name="Gibbs R."/>
            <person name="Loomis W.F."/>
            <person name="Platzer M."/>
            <person name="Kay R.R."/>
            <person name="Williams J."/>
            <person name="Dear P.H."/>
            <person name="Noegel A.A."/>
            <person name="Barrell B."/>
            <person name="Kuspa A."/>
        </authorList>
    </citation>
    <scope>NUCLEOTIDE SEQUENCE [LARGE SCALE GENOMIC DNA]</scope>
    <source>
        <strain evidence="3 4">AX4</strain>
    </source>
</reference>
<dbReference type="Gene3D" id="3.40.50.300">
    <property type="entry name" value="P-loop containing nucleotide triphosphate hydrolases"/>
    <property type="match status" value="1"/>
</dbReference>
<dbReference type="GO" id="GO:0003924">
    <property type="term" value="F:GTPase activity"/>
    <property type="evidence" value="ECO:0000318"/>
    <property type="project" value="GO_Central"/>
</dbReference>
<dbReference type="GO" id="GO:0019003">
    <property type="term" value="F:GDP binding"/>
    <property type="evidence" value="ECO:0000318"/>
    <property type="project" value="GO_Central"/>
</dbReference>
<dbReference type="NCBIfam" id="TIGR00231">
    <property type="entry name" value="small_GTP"/>
    <property type="match status" value="1"/>
</dbReference>
<dbReference type="Pfam" id="PF00071">
    <property type="entry name" value="Ras"/>
    <property type="match status" value="1"/>
</dbReference>
<accession>Q54Y66</accession>
<comment type="caution">
    <text evidence="3">The sequence shown here is derived from an EMBL/GenBank/DDBJ whole genome shotgun (WGS) entry which is preliminary data.</text>
</comment>
<dbReference type="GO" id="GO:0005525">
    <property type="term" value="F:GTP binding"/>
    <property type="evidence" value="ECO:0000318"/>
    <property type="project" value="GO_Central"/>
</dbReference>
<dbReference type="SUPFAM" id="SSF52540">
    <property type="entry name" value="P-loop containing nucleoside triphosphate hydrolases"/>
    <property type="match status" value="1"/>
</dbReference>
<dbReference type="eggNOG" id="KOG0395">
    <property type="taxonomic scope" value="Eukaryota"/>
</dbReference>
<dbReference type="PaxDb" id="44689-DDB0229984"/>
<dbReference type="HOGENOM" id="CLU_041217_9_8_1"/>
<dbReference type="InParanoid" id="Q54Y66"/>
<dbReference type="OMA" id="CEAFVIV"/>
<dbReference type="RefSeq" id="XP_642336.1">
    <property type="nucleotide sequence ID" value="XM_637244.1"/>
</dbReference>